<dbReference type="Proteomes" id="UP001358586">
    <property type="component" value="Chromosome 11"/>
</dbReference>
<feature type="compositionally biased region" description="Basic and acidic residues" evidence="1">
    <location>
        <begin position="21"/>
        <end position="39"/>
    </location>
</feature>
<evidence type="ECO:0000256" key="1">
    <source>
        <dbReference type="SAM" id="MobiDB-lite"/>
    </source>
</evidence>
<evidence type="ECO:0000313" key="3">
    <source>
        <dbReference type="Proteomes" id="UP001358586"/>
    </source>
</evidence>
<reference evidence="2 3" key="1">
    <citation type="submission" date="2023-03" db="EMBL/GenBank/DDBJ databases">
        <title>WGS of Gossypium arboreum.</title>
        <authorList>
            <person name="Yu D."/>
        </authorList>
    </citation>
    <scope>NUCLEOTIDE SEQUENCE [LARGE SCALE GENOMIC DNA]</scope>
    <source>
        <tissue evidence="2">Leaf</tissue>
    </source>
</reference>
<feature type="region of interest" description="Disordered" evidence="1">
    <location>
        <begin position="1"/>
        <end position="46"/>
    </location>
</feature>
<feature type="compositionally biased region" description="Acidic residues" evidence="1">
    <location>
        <begin position="8"/>
        <end position="20"/>
    </location>
</feature>
<protein>
    <submittedName>
        <fullName evidence="2">Uncharacterized protein</fullName>
    </submittedName>
</protein>
<dbReference type="EMBL" id="JARKNE010000011">
    <property type="protein sequence ID" value="KAK5783641.1"/>
    <property type="molecule type" value="Genomic_DNA"/>
</dbReference>
<accession>A0ABR0MZD7</accession>
<gene>
    <name evidence="2" type="ORF">PVK06_038153</name>
</gene>
<keyword evidence="3" id="KW-1185">Reference proteome</keyword>
<sequence length="149" mass="16934">MQPMVIDIDADSEEILDDDNDSNHKWEDFSDPDLDKVLDDNDDKDIDDDDNVDAPLLGNQTLGIVIHYCPSVYMLIIDPDVAHAYEFPKHLNIIPSHKLPPDSKLEELVAGQQVPNKEECIEAIKKYSMKVSEDYKVDVSKLTLYISEC</sequence>
<organism evidence="2 3">
    <name type="scientific">Gossypium arboreum</name>
    <name type="common">Tree cotton</name>
    <name type="synonym">Gossypium nanking</name>
    <dbReference type="NCBI Taxonomy" id="29729"/>
    <lineage>
        <taxon>Eukaryota</taxon>
        <taxon>Viridiplantae</taxon>
        <taxon>Streptophyta</taxon>
        <taxon>Embryophyta</taxon>
        <taxon>Tracheophyta</taxon>
        <taxon>Spermatophyta</taxon>
        <taxon>Magnoliopsida</taxon>
        <taxon>eudicotyledons</taxon>
        <taxon>Gunneridae</taxon>
        <taxon>Pentapetalae</taxon>
        <taxon>rosids</taxon>
        <taxon>malvids</taxon>
        <taxon>Malvales</taxon>
        <taxon>Malvaceae</taxon>
        <taxon>Malvoideae</taxon>
        <taxon>Gossypium</taxon>
    </lineage>
</organism>
<proteinExistence type="predicted"/>
<evidence type="ECO:0000313" key="2">
    <source>
        <dbReference type="EMBL" id="KAK5783641.1"/>
    </source>
</evidence>
<name>A0ABR0MZD7_GOSAR</name>
<comment type="caution">
    <text evidence="2">The sequence shown here is derived from an EMBL/GenBank/DDBJ whole genome shotgun (WGS) entry which is preliminary data.</text>
</comment>